<dbReference type="AlphaFoldDB" id="A0A318LI77"/>
<organism evidence="3 4">
    <name type="scientific">Rivihabitans pingtungensis</name>
    <dbReference type="NCBI Taxonomy" id="1054498"/>
    <lineage>
        <taxon>Bacteria</taxon>
        <taxon>Pseudomonadati</taxon>
        <taxon>Pseudomonadota</taxon>
        <taxon>Betaproteobacteria</taxon>
        <taxon>Neisseriales</taxon>
        <taxon>Aquaspirillaceae</taxon>
        <taxon>Rivihabitans</taxon>
    </lineage>
</organism>
<reference evidence="3 4" key="1">
    <citation type="submission" date="2018-05" db="EMBL/GenBank/DDBJ databases">
        <title>Genomic Encyclopedia of Type Strains, Phase IV (KMG-IV): sequencing the most valuable type-strain genomes for metagenomic binning, comparative biology and taxonomic classification.</title>
        <authorList>
            <person name="Goeker M."/>
        </authorList>
    </citation>
    <scope>NUCLEOTIDE SEQUENCE [LARGE SCALE GENOMIC DNA]</scope>
    <source>
        <strain evidence="3 4">DSM 29661</strain>
    </source>
</reference>
<dbReference type="RefSeq" id="WP_110389668.1">
    <property type="nucleotide sequence ID" value="NZ_QJKI01000002.1"/>
</dbReference>
<sequence>MYASNFVLDDYLSRIGYHGPRDASAATLAQLMRAQLFTVPFENLDVQAGKIVSMTPEDIVQKIVYQPRGGYCYEVNGLFAMALQALGFSYTFLAARPMFYPVRRPKTHMVLCVRADGRDWLCDLGFGSYGIRAPLALDALDSDIAQDHDRFRLSRDAQGVYLLQAWVDGEWANQYGFDLHPQEWIDFAPANYLNSTHPEAIFVQKLLVVRHTPRGRHILLGERLKTIEDGVSQLRELGAAEVAVVLREVFALAA</sequence>
<comment type="similarity">
    <text evidence="1 2">Belongs to the arylamine N-acetyltransferase family.</text>
</comment>
<dbReference type="InterPro" id="IPR001447">
    <property type="entry name" value="Arylamine_N-AcTrfase"/>
</dbReference>
<proteinExistence type="inferred from homology"/>
<dbReference type="SUPFAM" id="SSF54001">
    <property type="entry name" value="Cysteine proteinases"/>
    <property type="match status" value="1"/>
</dbReference>
<dbReference type="Proteomes" id="UP000247555">
    <property type="component" value="Unassembled WGS sequence"/>
</dbReference>
<dbReference type="PANTHER" id="PTHR11786:SF0">
    <property type="entry name" value="ARYLAMINE N-ACETYLTRANSFERASE 4-RELATED"/>
    <property type="match status" value="1"/>
</dbReference>
<comment type="caution">
    <text evidence="3">The sequence shown here is derived from an EMBL/GenBank/DDBJ whole genome shotgun (WGS) entry which is preliminary data.</text>
</comment>
<evidence type="ECO:0000256" key="2">
    <source>
        <dbReference type="RuleBase" id="RU003452"/>
    </source>
</evidence>
<keyword evidence="3" id="KW-0808">Transferase</keyword>
<dbReference type="InterPro" id="IPR038765">
    <property type="entry name" value="Papain-like_cys_pep_sf"/>
</dbReference>
<evidence type="ECO:0000256" key="1">
    <source>
        <dbReference type="ARBA" id="ARBA00006547"/>
    </source>
</evidence>
<protein>
    <submittedName>
        <fullName evidence="3">N-hydroxyarylamine O-acetyltransferase</fullName>
    </submittedName>
</protein>
<dbReference type="GO" id="GO:0016407">
    <property type="term" value="F:acetyltransferase activity"/>
    <property type="evidence" value="ECO:0007669"/>
    <property type="project" value="InterPro"/>
</dbReference>
<evidence type="ECO:0000313" key="3">
    <source>
        <dbReference type="EMBL" id="PXX81367.1"/>
    </source>
</evidence>
<name>A0A318LI77_9NEIS</name>
<dbReference type="OrthoDB" id="7181050at2"/>
<dbReference type="PANTHER" id="PTHR11786">
    <property type="entry name" value="N-HYDROXYARYLAMINE O-ACETYLTRANSFERASE"/>
    <property type="match status" value="1"/>
</dbReference>
<evidence type="ECO:0000313" key="4">
    <source>
        <dbReference type="Proteomes" id="UP000247555"/>
    </source>
</evidence>
<keyword evidence="4" id="KW-1185">Reference proteome</keyword>
<accession>A0A318LI77</accession>
<dbReference type="Gene3D" id="2.40.128.150">
    <property type="entry name" value="Cysteine proteinases"/>
    <property type="match status" value="1"/>
</dbReference>
<dbReference type="Pfam" id="PF00797">
    <property type="entry name" value="Acetyltransf_2"/>
    <property type="match status" value="1"/>
</dbReference>
<dbReference type="Gene3D" id="3.30.2140.10">
    <property type="entry name" value="Arylamine N-acetyltransferase"/>
    <property type="match status" value="1"/>
</dbReference>
<gene>
    <name evidence="3" type="ORF">DFR34_102207</name>
</gene>
<dbReference type="PRINTS" id="PR01543">
    <property type="entry name" value="ANATRNSFRASE"/>
</dbReference>
<dbReference type="EMBL" id="QJKI01000002">
    <property type="protein sequence ID" value="PXX81367.1"/>
    <property type="molecule type" value="Genomic_DNA"/>
</dbReference>